<dbReference type="GO" id="GO:0051539">
    <property type="term" value="F:4 iron, 4 sulfur cluster binding"/>
    <property type="evidence" value="ECO:0007669"/>
    <property type="project" value="UniProtKB-UniRule"/>
</dbReference>
<evidence type="ECO:0000313" key="16">
    <source>
        <dbReference type="Proteomes" id="UP000215086"/>
    </source>
</evidence>
<dbReference type="PANTHER" id="PTHR10359">
    <property type="entry name" value="A/G-SPECIFIC ADENINE GLYCOSYLASE/ENDONUCLEASE III"/>
    <property type="match status" value="1"/>
</dbReference>
<evidence type="ECO:0000256" key="8">
    <source>
        <dbReference type="ARBA" id="ARBA00023125"/>
    </source>
</evidence>
<dbReference type="GO" id="GO:0003677">
    <property type="term" value="F:DNA binding"/>
    <property type="evidence" value="ECO:0007669"/>
    <property type="project" value="UniProtKB-UniRule"/>
</dbReference>
<dbReference type="OrthoDB" id="9800977at2"/>
<comment type="function">
    <text evidence="12">DNA repair enzyme that has both DNA N-glycosylase activity and AP-lyase activity. The DNA N-glycosylase activity releases various damaged pyrimidines from DNA by cleaving the N-glycosidic bond, leaving an AP (apurinic/apyrimidinic) site. The AP-lyase activity cleaves the phosphodiester bond 3' to the AP site by a beta-elimination, leaving a 3'-terminal unsaturated sugar and a product with a terminal 5'-phosphate.</text>
</comment>
<keyword evidence="10 12" id="KW-0456">Lyase</keyword>
<dbReference type="GO" id="GO:0046872">
    <property type="term" value="F:metal ion binding"/>
    <property type="evidence" value="ECO:0007669"/>
    <property type="project" value="UniProtKB-KW"/>
</dbReference>
<dbReference type="GO" id="GO:0140078">
    <property type="term" value="F:class I DNA-(apurinic or apyrimidinic site) endonuclease activity"/>
    <property type="evidence" value="ECO:0007669"/>
    <property type="project" value="UniProtKB-EC"/>
</dbReference>
<evidence type="ECO:0000256" key="7">
    <source>
        <dbReference type="ARBA" id="ARBA00023014"/>
    </source>
</evidence>
<dbReference type="FunFam" id="1.10.1670.10:FF:000001">
    <property type="entry name" value="Endonuclease III"/>
    <property type="match status" value="1"/>
</dbReference>
<feature type="binding site" evidence="12">
    <location>
        <position position="201"/>
    </location>
    <ligand>
        <name>[4Fe-4S] cluster</name>
        <dbReference type="ChEBI" id="CHEBI:49883"/>
    </ligand>
</feature>
<dbReference type="EC" id="4.2.99.18" evidence="12"/>
<dbReference type="InterPro" id="IPR004036">
    <property type="entry name" value="Endonuclease-III-like_CS2"/>
</dbReference>
<evidence type="ECO:0000259" key="14">
    <source>
        <dbReference type="SMART" id="SM00478"/>
    </source>
</evidence>
<dbReference type="Proteomes" id="UP000215086">
    <property type="component" value="Chromosome"/>
</dbReference>
<evidence type="ECO:0000256" key="12">
    <source>
        <dbReference type="HAMAP-Rule" id="MF_00942"/>
    </source>
</evidence>
<comment type="catalytic activity">
    <reaction evidence="12">
        <text>2'-deoxyribonucleotide-(2'-deoxyribose 5'-phosphate)-2'-deoxyribonucleotide-DNA = a 3'-end 2'-deoxyribonucleotide-(2,3-dehydro-2,3-deoxyribose 5'-phosphate)-DNA + a 5'-end 5'-phospho-2'-deoxyribonucleoside-DNA + H(+)</text>
        <dbReference type="Rhea" id="RHEA:66592"/>
        <dbReference type="Rhea" id="RHEA-COMP:13180"/>
        <dbReference type="Rhea" id="RHEA-COMP:16897"/>
        <dbReference type="Rhea" id="RHEA-COMP:17067"/>
        <dbReference type="ChEBI" id="CHEBI:15378"/>
        <dbReference type="ChEBI" id="CHEBI:136412"/>
        <dbReference type="ChEBI" id="CHEBI:157695"/>
        <dbReference type="ChEBI" id="CHEBI:167181"/>
        <dbReference type="EC" id="4.2.99.18"/>
    </reaction>
</comment>
<dbReference type="KEGG" id="ttf:THTE_3627"/>
<dbReference type="InterPro" id="IPR003651">
    <property type="entry name" value="Endonuclease3_FeS-loop_motif"/>
</dbReference>
<dbReference type="Pfam" id="PF10576">
    <property type="entry name" value="EndIII_4Fe-2S"/>
    <property type="match status" value="1"/>
</dbReference>
<dbReference type="GO" id="GO:0006285">
    <property type="term" value="P:base-excision repair, AP site formation"/>
    <property type="evidence" value="ECO:0007669"/>
    <property type="project" value="TreeGrafter"/>
</dbReference>
<dbReference type="Gene3D" id="1.10.340.30">
    <property type="entry name" value="Hypothetical protein, domain 2"/>
    <property type="match status" value="1"/>
</dbReference>
<feature type="binding site" evidence="12">
    <location>
        <position position="207"/>
    </location>
    <ligand>
        <name>[4Fe-4S] cluster</name>
        <dbReference type="ChEBI" id="CHEBI:49883"/>
    </ligand>
</feature>
<keyword evidence="5 12" id="KW-0378">Hydrolase</keyword>
<comment type="similarity">
    <text evidence="1 12">Belongs to the Nth/MutY family.</text>
</comment>
<keyword evidence="7 12" id="KW-0411">Iron-sulfur</keyword>
<dbReference type="NCBIfam" id="TIGR01083">
    <property type="entry name" value="nth"/>
    <property type="match status" value="1"/>
</dbReference>
<evidence type="ECO:0000256" key="9">
    <source>
        <dbReference type="ARBA" id="ARBA00023204"/>
    </source>
</evidence>
<keyword evidence="9 12" id="KW-0234">DNA repair</keyword>
<evidence type="ECO:0000256" key="3">
    <source>
        <dbReference type="ARBA" id="ARBA00022723"/>
    </source>
</evidence>
<dbReference type="Pfam" id="PF00730">
    <property type="entry name" value="HhH-GPD"/>
    <property type="match status" value="1"/>
</dbReference>
<protein>
    <recommendedName>
        <fullName evidence="12">Endonuclease III</fullName>
        <ecNumber evidence="12">4.2.99.18</ecNumber>
    </recommendedName>
    <alternativeName>
        <fullName evidence="12">DNA-(apurinic or apyrimidinic site) lyase</fullName>
    </alternativeName>
</protein>
<keyword evidence="8 12" id="KW-0238">DNA-binding</keyword>
<comment type="cofactor">
    <cofactor evidence="12">
        <name>[4Fe-4S] cluster</name>
        <dbReference type="ChEBI" id="CHEBI:49883"/>
    </cofactor>
    <text evidence="12">Binds 1 [4Fe-4S] cluster.</text>
</comment>
<dbReference type="SUPFAM" id="SSF48150">
    <property type="entry name" value="DNA-glycosylase"/>
    <property type="match status" value="1"/>
</dbReference>
<sequence>MAAGPTQRIRRVLEVLEKEFPDASCSLNFTNPLELLVATILSAQCTDERVNQVTKDLFRKYRTARDYATVPLTELEKDIQSTGFYRNKARNIQECCRILDEKYGGKVPPSMDDLVTLPGVGRKTANVVLGTAYGIPSGVVVDTHVARISQRLGLTTEKDPEKIEQDLMRLVPQDQWIPFGHRMIKHGRKYCTAKKPRCSECPMNSFCPKIGVEGNTKSPGKTDSSSESKRGKRATSRSRRES</sequence>
<feature type="domain" description="HhH-GPD" evidence="14">
    <location>
        <begin position="41"/>
        <end position="189"/>
    </location>
</feature>
<dbReference type="FunFam" id="1.10.340.30:FF:000001">
    <property type="entry name" value="Endonuclease III"/>
    <property type="match status" value="1"/>
</dbReference>
<dbReference type="Gene3D" id="1.10.1670.10">
    <property type="entry name" value="Helix-hairpin-Helix base-excision DNA repair enzymes (C-terminal)"/>
    <property type="match status" value="1"/>
</dbReference>
<evidence type="ECO:0000256" key="5">
    <source>
        <dbReference type="ARBA" id="ARBA00022801"/>
    </source>
</evidence>
<keyword evidence="4 12" id="KW-0227">DNA damage</keyword>
<dbReference type="EMBL" id="CP018477">
    <property type="protein sequence ID" value="ASV76228.1"/>
    <property type="molecule type" value="Genomic_DNA"/>
</dbReference>
<reference evidence="15 16" key="1">
    <citation type="journal article" name="Front. Microbiol.">
        <title>Sugar Metabolism of the First Thermophilic Planctomycete Thermogutta terrifontis: Comparative Genomic and Transcriptomic Approaches.</title>
        <authorList>
            <person name="Elcheninov A.G."/>
            <person name="Menzel P."/>
            <person name="Gudbergsdottir S.R."/>
            <person name="Slesarev A.I."/>
            <person name="Kadnikov V.V."/>
            <person name="Krogh A."/>
            <person name="Bonch-Osmolovskaya E.A."/>
            <person name="Peng X."/>
            <person name="Kublanov I.V."/>
        </authorList>
    </citation>
    <scope>NUCLEOTIDE SEQUENCE [LARGE SCALE GENOMIC DNA]</scope>
    <source>
        <strain evidence="15 16">R1</strain>
    </source>
</reference>
<dbReference type="PIRSF" id="PIRSF001435">
    <property type="entry name" value="Nth"/>
    <property type="match status" value="1"/>
</dbReference>
<dbReference type="Pfam" id="PF00633">
    <property type="entry name" value="HHH"/>
    <property type="match status" value="1"/>
</dbReference>
<feature type="binding site" evidence="12">
    <location>
        <position position="198"/>
    </location>
    <ligand>
        <name>[4Fe-4S] cluster</name>
        <dbReference type="ChEBI" id="CHEBI:49883"/>
    </ligand>
</feature>
<evidence type="ECO:0000256" key="2">
    <source>
        <dbReference type="ARBA" id="ARBA00022485"/>
    </source>
</evidence>
<keyword evidence="16" id="KW-1185">Reference proteome</keyword>
<name>A0A286RJT9_9BACT</name>
<accession>A0A286RJT9</accession>
<evidence type="ECO:0000256" key="13">
    <source>
        <dbReference type="SAM" id="MobiDB-lite"/>
    </source>
</evidence>
<feature type="compositionally biased region" description="Basic residues" evidence="13">
    <location>
        <begin position="230"/>
        <end position="242"/>
    </location>
</feature>
<dbReference type="GO" id="GO:0019104">
    <property type="term" value="F:DNA N-glycosylase activity"/>
    <property type="evidence" value="ECO:0007669"/>
    <property type="project" value="UniProtKB-UniRule"/>
</dbReference>
<dbReference type="AlphaFoldDB" id="A0A286RJT9"/>
<evidence type="ECO:0000256" key="1">
    <source>
        <dbReference type="ARBA" id="ARBA00008343"/>
    </source>
</evidence>
<keyword evidence="2 12" id="KW-0004">4Fe-4S</keyword>
<gene>
    <name evidence="12" type="primary">nth</name>
    <name evidence="15" type="ORF">THTE_3627</name>
</gene>
<feature type="binding site" evidence="12">
    <location>
        <position position="191"/>
    </location>
    <ligand>
        <name>[4Fe-4S] cluster</name>
        <dbReference type="ChEBI" id="CHEBI:49883"/>
    </ligand>
</feature>
<dbReference type="HAMAP" id="MF_00942">
    <property type="entry name" value="Nth"/>
    <property type="match status" value="1"/>
</dbReference>
<keyword evidence="11 12" id="KW-0326">Glycosidase</keyword>
<evidence type="ECO:0000313" key="15">
    <source>
        <dbReference type="EMBL" id="ASV76228.1"/>
    </source>
</evidence>
<evidence type="ECO:0000256" key="10">
    <source>
        <dbReference type="ARBA" id="ARBA00023239"/>
    </source>
</evidence>
<evidence type="ECO:0000256" key="6">
    <source>
        <dbReference type="ARBA" id="ARBA00023004"/>
    </source>
</evidence>
<dbReference type="InterPro" id="IPR000445">
    <property type="entry name" value="HhH_motif"/>
</dbReference>
<keyword evidence="3 12" id="KW-0479">Metal-binding</keyword>
<evidence type="ECO:0000256" key="4">
    <source>
        <dbReference type="ARBA" id="ARBA00022763"/>
    </source>
</evidence>
<organism evidence="15 16">
    <name type="scientific">Thermogutta terrifontis</name>
    <dbReference type="NCBI Taxonomy" id="1331910"/>
    <lineage>
        <taxon>Bacteria</taxon>
        <taxon>Pseudomonadati</taxon>
        <taxon>Planctomycetota</taxon>
        <taxon>Planctomycetia</taxon>
        <taxon>Pirellulales</taxon>
        <taxon>Thermoguttaceae</taxon>
        <taxon>Thermogutta</taxon>
    </lineage>
</organism>
<dbReference type="SMART" id="SM00478">
    <property type="entry name" value="ENDO3c"/>
    <property type="match status" value="1"/>
</dbReference>
<dbReference type="InterPro" id="IPR005759">
    <property type="entry name" value="Nth"/>
</dbReference>
<keyword evidence="6 12" id="KW-0408">Iron</keyword>
<dbReference type="InterPro" id="IPR003265">
    <property type="entry name" value="HhH-GPD_domain"/>
</dbReference>
<dbReference type="PANTHER" id="PTHR10359:SF18">
    <property type="entry name" value="ENDONUCLEASE III"/>
    <property type="match status" value="1"/>
</dbReference>
<dbReference type="InterPro" id="IPR011257">
    <property type="entry name" value="DNA_glycosylase"/>
</dbReference>
<dbReference type="CDD" id="cd00056">
    <property type="entry name" value="ENDO3c"/>
    <property type="match status" value="1"/>
</dbReference>
<dbReference type="InterPro" id="IPR004035">
    <property type="entry name" value="Endouclease-III_FeS-bd_BS"/>
</dbReference>
<dbReference type="PROSITE" id="PS00764">
    <property type="entry name" value="ENDONUCLEASE_III_1"/>
    <property type="match status" value="1"/>
</dbReference>
<keyword evidence="15" id="KW-0540">Nuclease</keyword>
<keyword evidence="15" id="KW-0255">Endonuclease</keyword>
<evidence type="ECO:0000256" key="11">
    <source>
        <dbReference type="ARBA" id="ARBA00023295"/>
    </source>
</evidence>
<dbReference type="PROSITE" id="PS01155">
    <property type="entry name" value="ENDONUCLEASE_III_2"/>
    <property type="match status" value="1"/>
</dbReference>
<dbReference type="RefSeq" id="WP_095416061.1">
    <property type="nucleotide sequence ID" value="NZ_CP018477.1"/>
</dbReference>
<dbReference type="InterPro" id="IPR023170">
    <property type="entry name" value="HhH_base_excis_C"/>
</dbReference>
<dbReference type="SMART" id="SM00525">
    <property type="entry name" value="FES"/>
    <property type="match status" value="1"/>
</dbReference>
<proteinExistence type="inferred from homology"/>
<feature type="region of interest" description="Disordered" evidence="13">
    <location>
        <begin position="208"/>
        <end position="242"/>
    </location>
</feature>